<dbReference type="SUPFAM" id="SSF55347">
    <property type="entry name" value="Glyceraldehyde-3-phosphate dehydrogenase-like, C-terminal domain"/>
    <property type="match status" value="1"/>
</dbReference>
<dbReference type="EMBL" id="STGY01000076">
    <property type="protein sequence ID" value="THV35260.1"/>
    <property type="molecule type" value="Genomic_DNA"/>
</dbReference>
<comment type="caution">
    <text evidence="5">The sequence shown here is derived from an EMBL/GenBank/DDBJ whole genome shotgun (WGS) entry which is preliminary data.</text>
</comment>
<evidence type="ECO:0000259" key="3">
    <source>
        <dbReference type="Pfam" id="PF01408"/>
    </source>
</evidence>
<feature type="domain" description="Gfo/Idh/MocA-like oxidoreductase N-terminal" evidence="3">
    <location>
        <begin position="158"/>
        <end position="272"/>
    </location>
</feature>
<keyword evidence="6" id="KW-1185">Reference proteome</keyword>
<feature type="compositionally biased region" description="Basic and acidic residues" evidence="2">
    <location>
        <begin position="109"/>
        <end position="118"/>
    </location>
</feature>
<feature type="compositionally biased region" description="Basic residues" evidence="2">
    <location>
        <begin position="40"/>
        <end position="74"/>
    </location>
</feature>
<accession>A0A4S8PUS5</accession>
<reference evidence="6" key="1">
    <citation type="submission" date="2019-04" db="EMBL/GenBank/DDBJ databases">
        <title>Nocardioides xinjiangensis sp. nov.</title>
        <authorList>
            <person name="Liu S."/>
        </authorList>
    </citation>
    <scope>NUCLEOTIDE SEQUENCE [LARGE SCALE GENOMIC DNA]</scope>
    <source>
        <strain evidence="6">18</strain>
    </source>
</reference>
<feature type="region of interest" description="Disordered" evidence="2">
    <location>
        <begin position="1"/>
        <end position="98"/>
    </location>
</feature>
<proteinExistence type="predicted"/>
<keyword evidence="1" id="KW-0560">Oxidoreductase</keyword>
<evidence type="ECO:0000313" key="6">
    <source>
        <dbReference type="Proteomes" id="UP000308760"/>
    </source>
</evidence>
<dbReference type="PANTHER" id="PTHR43818">
    <property type="entry name" value="BCDNA.GH03377"/>
    <property type="match status" value="1"/>
</dbReference>
<dbReference type="Pfam" id="PF01408">
    <property type="entry name" value="GFO_IDH_MocA"/>
    <property type="match status" value="1"/>
</dbReference>
<evidence type="ECO:0000313" key="5">
    <source>
        <dbReference type="EMBL" id="THV35260.1"/>
    </source>
</evidence>
<evidence type="ECO:0000256" key="1">
    <source>
        <dbReference type="ARBA" id="ARBA00023002"/>
    </source>
</evidence>
<dbReference type="OrthoDB" id="9776544at2"/>
<evidence type="ECO:0000256" key="2">
    <source>
        <dbReference type="SAM" id="MobiDB-lite"/>
    </source>
</evidence>
<organism evidence="5 6">
    <name type="scientific">Glycomyces buryatensis</name>
    <dbReference type="NCBI Taxonomy" id="2570927"/>
    <lineage>
        <taxon>Bacteria</taxon>
        <taxon>Bacillati</taxon>
        <taxon>Actinomycetota</taxon>
        <taxon>Actinomycetes</taxon>
        <taxon>Glycomycetales</taxon>
        <taxon>Glycomycetaceae</taxon>
        <taxon>Glycomyces</taxon>
    </lineage>
</organism>
<dbReference type="Gene3D" id="3.40.50.720">
    <property type="entry name" value="NAD(P)-binding Rossmann-like Domain"/>
    <property type="match status" value="1"/>
</dbReference>
<gene>
    <name evidence="5" type="ORF">FAB82_23690</name>
</gene>
<dbReference type="InterPro" id="IPR050463">
    <property type="entry name" value="Gfo/Idh/MocA_oxidrdct_glycsds"/>
</dbReference>
<feature type="domain" description="GFO/IDH/MocA-like oxidoreductase" evidence="4">
    <location>
        <begin position="288"/>
        <end position="417"/>
    </location>
</feature>
<dbReference type="Pfam" id="PF22725">
    <property type="entry name" value="GFO_IDH_MocA_C3"/>
    <property type="match status" value="1"/>
</dbReference>
<dbReference type="InterPro" id="IPR036291">
    <property type="entry name" value="NAD(P)-bd_dom_sf"/>
</dbReference>
<dbReference type="PANTHER" id="PTHR43818:SF11">
    <property type="entry name" value="BCDNA.GH03377"/>
    <property type="match status" value="1"/>
</dbReference>
<dbReference type="InterPro" id="IPR000683">
    <property type="entry name" value="Gfo/Idh/MocA-like_OxRdtase_N"/>
</dbReference>
<feature type="region of interest" description="Disordered" evidence="2">
    <location>
        <begin position="491"/>
        <end position="517"/>
    </location>
</feature>
<dbReference type="InterPro" id="IPR055170">
    <property type="entry name" value="GFO_IDH_MocA-like_dom"/>
</dbReference>
<sequence length="517" mass="55262">MGDRGRRVRHRGTTGADRRPGRAARHRGRIPQPHLGVRVRNQRTQRLRRVRGTARPRGGARNRHVLGRGRRRERARGPGPPRRPRAAAPRQGRTPQHRCVRAAARGIGRHADQGDPGRRTPGRAGHRIRRLRRRHLRRARAEPAVRLRAGVVSTGPVGVGVIGAGVISGEYLRNLTTFPDLSVRFVADLDTDRAKAQADAFAVPASGTVAELLAREDIEIVVNLTIPAVHVEVGLEILRAGKHVWSEKPVAMDRESSRLLLDEAKRRGLRVACAPDTVLGSGIQTGLRAIKDGRIGEPLTALAIMQSPGPESWHPSPEFLFDTGGGPLFDIGPYYLTALVHIFGPVRRVSATSSRSRATRVIGSGPRAGTEFPVNVPTAHSALLEFTSGASAVAVFSFESHLTRAGLVEVTGASGTLALPDPNGFGGPSQLWRDGGEPDVIDAVGAEYGRGAGVLDLARAIRSGADERASAVVAFHVLDVMVAITEAAASGSAVTPQSTATQPDALPHQWDPAARTL</sequence>
<feature type="region of interest" description="Disordered" evidence="2">
    <location>
        <begin position="106"/>
        <end position="125"/>
    </location>
</feature>
<dbReference type="GO" id="GO:0016491">
    <property type="term" value="F:oxidoreductase activity"/>
    <property type="evidence" value="ECO:0007669"/>
    <property type="project" value="UniProtKB-KW"/>
</dbReference>
<dbReference type="SUPFAM" id="SSF51735">
    <property type="entry name" value="NAD(P)-binding Rossmann-fold domains"/>
    <property type="match status" value="1"/>
</dbReference>
<evidence type="ECO:0000259" key="4">
    <source>
        <dbReference type="Pfam" id="PF22725"/>
    </source>
</evidence>
<dbReference type="Gene3D" id="3.30.360.10">
    <property type="entry name" value="Dihydrodipicolinate Reductase, domain 2"/>
    <property type="match status" value="1"/>
</dbReference>
<protein>
    <submittedName>
        <fullName evidence="5">Gfo/Idh/MocA family oxidoreductase</fullName>
    </submittedName>
</protein>
<dbReference type="Proteomes" id="UP000308760">
    <property type="component" value="Unassembled WGS sequence"/>
</dbReference>
<feature type="compositionally biased region" description="Basic residues" evidence="2">
    <location>
        <begin position="1"/>
        <end position="12"/>
    </location>
</feature>
<dbReference type="GO" id="GO:0000166">
    <property type="term" value="F:nucleotide binding"/>
    <property type="evidence" value="ECO:0007669"/>
    <property type="project" value="InterPro"/>
</dbReference>
<dbReference type="AlphaFoldDB" id="A0A4S8PUS5"/>
<reference evidence="5 6" key="2">
    <citation type="submission" date="2019-05" db="EMBL/GenBank/DDBJ databases">
        <title>Glycomyces buryatensis sp. nov.</title>
        <authorList>
            <person name="Nikitina E."/>
        </authorList>
    </citation>
    <scope>NUCLEOTIDE SEQUENCE [LARGE SCALE GENOMIC DNA]</scope>
    <source>
        <strain evidence="5 6">18</strain>
    </source>
</reference>
<feature type="compositionally biased region" description="Polar residues" evidence="2">
    <location>
        <begin position="492"/>
        <end position="502"/>
    </location>
</feature>
<name>A0A4S8PUS5_9ACTN</name>